<evidence type="ECO:0000313" key="3">
    <source>
        <dbReference type="EMBL" id="KAH6655694.1"/>
    </source>
</evidence>
<evidence type="ECO:0000313" key="4">
    <source>
        <dbReference type="Proteomes" id="UP000758603"/>
    </source>
</evidence>
<keyword evidence="1" id="KW-0862">Zinc</keyword>
<sequence length="357" mass="41036">MDASTSKRLLEYSSTSLAEGPVRKTNNTLQKIIRKLRPRARNISRTESDCWDAQIIYRTQVAHSEPPSYDRLLVLDGYKWPLPEPIELLMMRDDVWAGTNFSCERTGADCEATKQDEGDQITLPCGHAFHPRCIHQQLRQYFYARCPTCQHTLHYRLCHHRLHIPYLASGTVMHPDALDGACGTCAPLPFMQEQLARHGPSRRLPKSDKHASGRDFGWHWWILSVFEGGRERYLAERSALWGRLYRACAGGDEREREFALVVFDTLRLLYVHLRSYGGLDWVHALCLVGPIAYAEASLSNGKEPERRGVDIWSCLMDMMVERLHQFHLRGAGLWQPQELLPFQPYYPMVEDLTDGAV</sequence>
<dbReference type="RefSeq" id="XP_045959959.1">
    <property type="nucleotide sequence ID" value="XM_046109135.1"/>
</dbReference>
<protein>
    <recommendedName>
        <fullName evidence="2">RING-type domain-containing protein</fullName>
    </recommendedName>
</protein>
<evidence type="ECO:0000259" key="2">
    <source>
        <dbReference type="PROSITE" id="PS50089"/>
    </source>
</evidence>
<name>A0A9P8UN19_9PEZI</name>
<dbReference type="Gene3D" id="3.30.40.10">
    <property type="entry name" value="Zinc/RING finger domain, C3HC4 (zinc finger)"/>
    <property type="match status" value="1"/>
</dbReference>
<feature type="domain" description="RING-type" evidence="2">
    <location>
        <begin position="110"/>
        <end position="150"/>
    </location>
</feature>
<organism evidence="3 4">
    <name type="scientific">Truncatella angustata</name>
    <dbReference type="NCBI Taxonomy" id="152316"/>
    <lineage>
        <taxon>Eukaryota</taxon>
        <taxon>Fungi</taxon>
        <taxon>Dikarya</taxon>
        <taxon>Ascomycota</taxon>
        <taxon>Pezizomycotina</taxon>
        <taxon>Sordariomycetes</taxon>
        <taxon>Xylariomycetidae</taxon>
        <taxon>Amphisphaeriales</taxon>
        <taxon>Sporocadaceae</taxon>
        <taxon>Truncatella</taxon>
    </lineage>
</organism>
<dbReference type="GO" id="GO:0008270">
    <property type="term" value="F:zinc ion binding"/>
    <property type="evidence" value="ECO:0007669"/>
    <property type="project" value="UniProtKB-KW"/>
</dbReference>
<dbReference type="AlphaFoldDB" id="A0A9P8UN19"/>
<keyword evidence="1" id="KW-0479">Metal-binding</keyword>
<accession>A0A9P8UN19</accession>
<dbReference type="GeneID" id="70138026"/>
<gene>
    <name evidence="3" type="ORF">BKA67DRAFT_690463</name>
</gene>
<dbReference type="Proteomes" id="UP000758603">
    <property type="component" value="Unassembled WGS sequence"/>
</dbReference>
<dbReference type="InterPro" id="IPR013083">
    <property type="entry name" value="Znf_RING/FYVE/PHD"/>
</dbReference>
<dbReference type="EMBL" id="JAGPXC010000003">
    <property type="protein sequence ID" value="KAH6655694.1"/>
    <property type="molecule type" value="Genomic_DNA"/>
</dbReference>
<evidence type="ECO:0000256" key="1">
    <source>
        <dbReference type="PROSITE-ProRule" id="PRU00175"/>
    </source>
</evidence>
<comment type="caution">
    <text evidence="3">The sequence shown here is derived from an EMBL/GenBank/DDBJ whole genome shotgun (WGS) entry which is preliminary data.</text>
</comment>
<proteinExistence type="predicted"/>
<dbReference type="SUPFAM" id="SSF57850">
    <property type="entry name" value="RING/U-box"/>
    <property type="match status" value="1"/>
</dbReference>
<keyword evidence="1" id="KW-0863">Zinc-finger</keyword>
<dbReference type="InterPro" id="IPR001841">
    <property type="entry name" value="Znf_RING"/>
</dbReference>
<dbReference type="OrthoDB" id="8062037at2759"/>
<reference evidence="3" key="1">
    <citation type="journal article" date="2021" name="Nat. Commun.">
        <title>Genetic determinants of endophytism in the Arabidopsis root mycobiome.</title>
        <authorList>
            <person name="Mesny F."/>
            <person name="Miyauchi S."/>
            <person name="Thiergart T."/>
            <person name="Pickel B."/>
            <person name="Atanasova L."/>
            <person name="Karlsson M."/>
            <person name="Huettel B."/>
            <person name="Barry K.W."/>
            <person name="Haridas S."/>
            <person name="Chen C."/>
            <person name="Bauer D."/>
            <person name="Andreopoulos W."/>
            <person name="Pangilinan J."/>
            <person name="LaButti K."/>
            <person name="Riley R."/>
            <person name="Lipzen A."/>
            <person name="Clum A."/>
            <person name="Drula E."/>
            <person name="Henrissat B."/>
            <person name="Kohler A."/>
            <person name="Grigoriev I.V."/>
            <person name="Martin F.M."/>
            <person name="Hacquard S."/>
        </authorList>
    </citation>
    <scope>NUCLEOTIDE SEQUENCE</scope>
    <source>
        <strain evidence="3">MPI-SDFR-AT-0073</strain>
    </source>
</reference>
<keyword evidence="4" id="KW-1185">Reference proteome</keyword>
<dbReference type="PROSITE" id="PS50089">
    <property type="entry name" value="ZF_RING_2"/>
    <property type="match status" value="1"/>
</dbReference>